<evidence type="ECO:0000313" key="2">
    <source>
        <dbReference type="EMBL" id="KAG2993952.1"/>
    </source>
</evidence>
<reference evidence="2" key="1">
    <citation type="submission" date="2018-10" db="EMBL/GenBank/DDBJ databases">
        <title>Effector identification in a new, highly contiguous assembly of the strawberry crown rot pathogen Phytophthora cactorum.</title>
        <authorList>
            <person name="Armitage A.D."/>
            <person name="Nellist C.F."/>
            <person name="Bates H."/>
            <person name="Vickerstaff R.J."/>
            <person name="Harrison R.J."/>
        </authorList>
    </citation>
    <scope>NUCLEOTIDE SEQUENCE</scope>
    <source>
        <strain evidence="1">4032</strain>
        <strain evidence="2">P415</strain>
    </source>
</reference>
<proteinExistence type="predicted"/>
<dbReference type="EMBL" id="RCMI01000012">
    <property type="protein sequence ID" value="KAG2943108.1"/>
    <property type="molecule type" value="Genomic_DNA"/>
</dbReference>
<dbReference type="AlphaFoldDB" id="A0A8T1GQW1"/>
<evidence type="ECO:0000313" key="3">
    <source>
        <dbReference type="Proteomes" id="UP000697107"/>
    </source>
</evidence>
<dbReference type="EMBL" id="RCML01000066">
    <property type="protein sequence ID" value="KAG2993952.1"/>
    <property type="molecule type" value="Genomic_DNA"/>
</dbReference>
<dbReference type="Proteomes" id="UP000774804">
    <property type="component" value="Unassembled WGS sequence"/>
</dbReference>
<comment type="caution">
    <text evidence="2">The sequence shown here is derived from an EMBL/GenBank/DDBJ whole genome shotgun (WGS) entry which is preliminary data.</text>
</comment>
<name>A0A8T1GQW1_9STRA</name>
<gene>
    <name evidence="1" type="ORF">PC115_g1024</name>
    <name evidence="2" type="ORF">PC118_g3739</name>
</gene>
<dbReference type="Proteomes" id="UP000697107">
    <property type="component" value="Unassembled WGS sequence"/>
</dbReference>
<sequence length="93" mass="10192">MKNVRCEEENLCTGGMIDVLQLAMVFLADGKKLPILVILRGMPGGTVETDELPTYPSGHVYTVQDSGWMDATVWQMAEHRDGGDVSNCVCRSC</sequence>
<protein>
    <recommendedName>
        <fullName evidence="4">DDE-1 domain-containing protein</fullName>
    </recommendedName>
</protein>
<evidence type="ECO:0008006" key="4">
    <source>
        <dbReference type="Google" id="ProtNLM"/>
    </source>
</evidence>
<organism evidence="2 3">
    <name type="scientific">Phytophthora cactorum</name>
    <dbReference type="NCBI Taxonomy" id="29920"/>
    <lineage>
        <taxon>Eukaryota</taxon>
        <taxon>Sar</taxon>
        <taxon>Stramenopiles</taxon>
        <taxon>Oomycota</taxon>
        <taxon>Peronosporomycetes</taxon>
        <taxon>Peronosporales</taxon>
        <taxon>Peronosporaceae</taxon>
        <taxon>Phytophthora</taxon>
    </lineage>
</organism>
<accession>A0A8T1GQW1</accession>
<evidence type="ECO:0000313" key="1">
    <source>
        <dbReference type="EMBL" id="KAG2943108.1"/>
    </source>
</evidence>